<reference evidence="2" key="1">
    <citation type="submission" date="2020-10" db="EMBL/GenBank/DDBJ databases">
        <authorList>
            <person name="Muller C M."/>
        </authorList>
    </citation>
    <scope>NUCLEOTIDE SEQUENCE</scope>
    <source>
        <strain evidence="2">THUN-12</strain>
    </source>
</reference>
<organism evidence="2 4">
    <name type="scientific">Blumeria graminis f. sp. triticale</name>
    <dbReference type="NCBI Taxonomy" id="1689686"/>
    <lineage>
        <taxon>Eukaryota</taxon>
        <taxon>Fungi</taxon>
        <taxon>Dikarya</taxon>
        <taxon>Ascomycota</taxon>
        <taxon>Pezizomycotina</taxon>
        <taxon>Leotiomycetes</taxon>
        <taxon>Erysiphales</taxon>
        <taxon>Erysiphaceae</taxon>
        <taxon>Blumeria</taxon>
    </lineage>
</organism>
<sequence length="279" mass="31215">MATHTIETLVGATDKDSLQKNVITERKIIYEPLTDLKMNNSMFANSTVNALVNIDRSDNKPANEYPMVGEPDIVPTFEIGCTKRVKGSVIAFDKKGFTTCRVKNEIPPVDHGVTQALEYLNSSVIKNKIYFISSVSTELNHSLATALEDLITGIPIVYGDVKSFLQTSKNTLDKFFEDLPNFIKALAKELSKQIQKFLPAELIKVASTVPKLNSKDGIKLKIIDTLAKILKSVSTGMRFFLPAFLIKKVSICLTVIVFLFVVWYCRKRGKDERLKCMAK</sequence>
<name>A0A9W4GBZ9_BLUGR</name>
<dbReference type="Proteomes" id="UP000683417">
    <property type="component" value="Unassembled WGS sequence"/>
</dbReference>
<protein>
    <submittedName>
        <fullName evidence="2">BgTH12-04448</fullName>
    </submittedName>
    <submittedName>
        <fullName evidence="3">BgTH12-04457</fullName>
    </submittedName>
</protein>
<feature type="transmembrane region" description="Helical" evidence="1">
    <location>
        <begin position="239"/>
        <end position="265"/>
    </location>
</feature>
<proteinExistence type="predicted"/>
<dbReference type="EMBL" id="CAJHIT010000001">
    <property type="protein sequence ID" value="CAD6498788.1"/>
    <property type="molecule type" value="Genomic_DNA"/>
</dbReference>
<evidence type="ECO:0000313" key="2">
    <source>
        <dbReference type="EMBL" id="CAD6498788.1"/>
    </source>
</evidence>
<keyword evidence="1" id="KW-0472">Membrane</keyword>
<evidence type="ECO:0000256" key="1">
    <source>
        <dbReference type="SAM" id="Phobius"/>
    </source>
</evidence>
<keyword evidence="1" id="KW-0812">Transmembrane</keyword>
<gene>
    <name evidence="2" type="ORF">BGTH12_LOCUS146</name>
    <name evidence="3" type="ORF">BGTH12_LOCUS155</name>
</gene>
<dbReference type="EMBL" id="CAJHIT010000001">
    <property type="protein sequence ID" value="CAD6498797.1"/>
    <property type="molecule type" value="Genomic_DNA"/>
</dbReference>
<dbReference type="AlphaFoldDB" id="A0A9W4GBZ9"/>
<keyword evidence="1" id="KW-1133">Transmembrane helix</keyword>
<evidence type="ECO:0000313" key="4">
    <source>
        <dbReference type="Proteomes" id="UP000683417"/>
    </source>
</evidence>
<evidence type="ECO:0000313" key="3">
    <source>
        <dbReference type="EMBL" id="CAD6498797.1"/>
    </source>
</evidence>
<accession>A0A9W4GBZ9</accession>
<comment type="caution">
    <text evidence="2">The sequence shown here is derived from an EMBL/GenBank/DDBJ whole genome shotgun (WGS) entry which is preliminary data.</text>
</comment>